<keyword evidence="4" id="KW-1185">Reference proteome</keyword>
<reference evidence="3" key="1">
    <citation type="submission" date="2021-03" db="EMBL/GenBank/DDBJ databases">
        <title>Chromosome level genome of the anhydrobiotic midge Polypedilum vanderplanki.</title>
        <authorList>
            <person name="Yoshida Y."/>
            <person name="Kikawada T."/>
            <person name="Gusev O."/>
        </authorList>
    </citation>
    <scope>NUCLEOTIDE SEQUENCE</scope>
    <source>
        <strain evidence="3">NIAS01</strain>
        <tissue evidence="3">Whole body or cell culture</tissue>
    </source>
</reference>
<feature type="region of interest" description="Disordered" evidence="1">
    <location>
        <begin position="31"/>
        <end position="113"/>
    </location>
</feature>
<name>A0A9J6C7S9_POLVA</name>
<feature type="compositionally biased region" description="Polar residues" evidence="1">
    <location>
        <begin position="31"/>
        <end position="54"/>
    </location>
</feature>
<proteinExistence type="predicted"/>
<comment type="caution">
    <text evidence="3">The sequence shown here is derived from an EMBL/GenBank/DDBJ whole genome shotgun (WGS) entry which is preliminary data.</text>
</comment>
<organism evidence="3 4">
    <name type="scientific">Polypedilum vanderplanki</name>
    <name type="common">Sleeping chironomid midge</name>
    <dbReference type="NCBI Taxonomy" id="319348"/>
    <lineage>
        <taxon>Eukaryota</taxon>
        <taxon>Metazoa</taxon>
        <taxon>Ecdysozoa</taxon>
        <taxon>Arthropoda</taxon>
        <taxon>Hexapoda</taxon>
        <taxon>Insecta</taxon>
        <taxon>Pterygota</taxon>
        <taxon>Neoptera</taxon>
        <taxon>Endopterygota</taxon>
        <taxon>Diptera</taxon>
        <taxon>Nematocera</taxon>
        <taxon>Chironomoidea</taxon>
        <taxon>Chironomidae</taxon>
        <taxon>Chironominae</taxon>
        <taxon>Polypedilum</taxon>
        <taxon>Polypedilum</taxon>
    </lineage>
</organism>
<dbReference type="EMBL" id="JADBJN010000002">
    <property type="protein sequence ID" value="KAG5677999.1"/>
    <property type="molecule type" value="Genomic_DNA"/>
</dbReference>
<evidence type="ECO:0000313" key="4">
    <source>
        <dbReference type="Proteomes" id="UP001107558"/>
    </source>
</evidence>
<evidence type="ECO:0000313" key="3">
    <source>
        <dbReference type="EMBL" id="KAG5677999.1"/>
    </source>
</evidence>
<accession>A0A9J6C7S9</accession>
<feature type="signal peptide" evidence="2">
    <location>
        <begin position="1"/>
        <end position="15"/>
    </location>
</feature>
<keyword evidence="2" id="KW-0732">Signal</keyword>
<feature type="chain" id="PRO_5039917680" evidence="2">
    <location>
        <begin position="16"/>
        <end position="146"/>
    </location>
</feature>
<protein>
    <submittedName>
        <fullName evidence="3">Uncharacterized protein</fullName>
    </submittedName>
</protein>
<gene>
    <name evidence="3" type="ORF">PVAND_007710</name>
</gene>
<sequence>MKLVTILSLIAFACAIPIDDKNIPSAQKSVTHINNNQNTPDKPISEQATASSPSKCKRDTLLLQSNNLRKPRKLYKTGNVNTSNQSQPYPNPGKNWKHSVSKRDTSQLTNQPKNVPIATGLKTESVTVVKAGKNPVVVMTVVKPQT</sequence>
<feature type="compositionally biased region" description="Polar residues" evidence="1">
    <location>
        <begin position="78"/>
        <end position="88"/>
    </location>
</feature>
<evidence type="ECO:0000256" key="1">
    <source>
        <dbReference type="SAM" id="MobiDB-lite"/>
    </source>
</evidence>
<evidence type="ECO:0000256" key="2">
    <source>
        <dbReference type="SAM" id="SignalP"/>
    </source>
</evidence>
<dbReference type="Proteomes" id="UP001107558">
    <property type="component" value="Chromosome 2"/>
</dbReference>
<dbReference type="AlphaFoldDB" id="A0A9J6C7S9"/>